<proteinExistence type="predicted"/>
<reference evidence="2 3" key="1">
    <citation type="submission" date="2018-10" db="EMBL/GenBank/DDBJ databases">
        <title>Genomic Encyclopedia of Archaeal and Bacterial Type Strains, Phase II (KMG-II): from individual species to whole genera.</title>
        <authorList>
            <person name="Goeker M."/>
        </authorList>
    </citation>
    <scope>NUCLEOTIDE SEQUENCE [LARGE SCALE GENOMIC DNA]</scope>
    <source>
        <strain evidence="2 3">DSM 14219</strain>
    </source>
</reference>
<protein>
    <submittedName>
        <fullName evidence="2">AAA domain-containing protein</fullName>
    </submittedName>
</protein>
<evidence type="ECO:0000259" key="1">
    <source>
        <dbReference type="Pfam" id="PF13401"/>
    </source>
</evidence>
<dbReference type="RefSeq" id="WP_121461716.1">
    <property type="nucleotide sequence ID" value="NZ_RBXB01000002.1"/>
</dbReference>
<dbReference type="InterPro" id="IPR027417">
    <property type="entry name" value="P-loop_NTPase"/>
</dbReference>
<evidence type="ECO:0000313" key="3">
    <source>
        <dbReference type="Proteomes" id="UP000272428"/>
    </source>
</evidence>
<dbReference type="OrthoDB" id="9804077at2"/>
<dbReference type="GO" id="GO:0016887">
    <property type="term" value="F:ATP hydrolysis activity"/>
    <property type="evidence" value="ECO:0007669"/>
    <property type="project" value="InterPro"/>
</dbReference>
<accession>A0A495SCS3</accession>
<dbReference type="Gene3D" id="3.40.50.300">
    <property type="entry name" value="P-loop containing nucleotide triphosphate hydrolases"/>
    <property type="match status" value="1"/>
</dbReference>
<dbReference type="Proteomes" id="UP000272428">
    <property type="component" value="Unassembled WGS sequence"/>
</dbReference>
<gene>
    <name evidence="2" type="ORF">BCF58_2114</name>
</gene>
<organism evidence="2 3">
    <name type="scientific">Chryseobacterium defluvii</name>
    <dbReference type="NCBI Taxonomy" id="160396"/>
    <lineage>
        <taxon>Bacteria</taxon>
        <taxon>Pseudomonadati</taxon>
        <taxon>Bacteroidota</taxon>
        <taxon>Flavobacteriia</taxon>
        <taxon>Flavobacteriales</taxon>
        <taxon>Weeksellaceae</taxon>
        <taxon>Chryseobacterium group</taxon>
        <taxon>Chryseobacterium</taxon>
    </lineage>
</organism>
<evidence type="ECO:0000313" key="2">
    <source>
        <dbReference type="EMBL" id="RKS97977.1"/>
    </source>
</evidence>
<keyword evidence="3" id="KW-1185">Reference proteome</keyword>
<dbReference type="InterPro" id="IPR049945">
    <property type="entry name" value="AAA_22"/>
</dbReference>
<comment type="caution">
    <text evidence="2">The sequence shown here is derived from an EMBL/GenBank/DDBJ whole genome shotgun (WGS) entry which is preliminary data.</text>
</comment>
<dbReference type="EMBL" id="RBXB01000002">
    <property type="protein sequence ID" value="RKS97977.1"/>
    <property type="molecule type" value="Genomic_DNA"/>
</dbReference>
<dbReference type="SUPFAM" id="SSF52540">
    <property type="entry name" value="P-loop containing nucleoside triphosphate hydrolases"/>
    <property type="match status" value="1"/>
</dbReference>
<feature type="domain" description="ORC1/DEAH AAA+ ATPase" evidence="1">
    <location>
        <begin position="296"/>
        <end position="470"/>
    </location>
</feature>
<dbReference type="AlphaFoldDB" id="A0A495SCS3"/>
<dbReference type="Pfam" id="PF13401">
    <property type="entry name" value="AAA_22"/>
    <property type="match status" value="1"/>
</dbReference>
<name>A0A495SCS3_9FLAO</name>
<sequence>MNNIDQSLLMFENVKNNIDNFIKSDNNESDTRSKIIDNYLINILGWSESDIKREGKLESGYFDYKVSCPSISFVIEAKRNHKEFILPSSHTKVKIKSILRENNDVIQQIRNYCVDIGLPYGVITNGKQFIISKFFNTNGSDWKENICLIFHSIEDIENRFVEFYENLSKYSLINNGGFKYDYIPIDLEAKSILSTLIQRDKEIDRNNLSSELSPIIDKFFGEIFSTEQEDDLNFIKECFVENIESKKNRDEIERLFADKAPQMANVVKAINTNSIVSQIVEEISDDQINIKSPKSPKPIIIIGTKGAGKTTFINHLFRTRDNEFSENHLTVYIDFREFYEAYKSFEPTNISKEIYEKLTDKYSELELHSLKALKRIYQKQIKQNDESIWMFVKDKDEDTYNRLLTEYLSENLKDYSKHLEYLNNYLIRERRKRMIVIIDNADQYSILIQEKIFLFSHSLSRNSNCGVIFSLREGYYYKWRNRPPFDAYESNVYHITAPKYSEVLLKRINYTLEHLNNFEGKASSVTSRGIKIEMPNQKVIEFLSGLKDSLFSDYNSDLINYLSFTTYPNIREGLRVFKQFLISGHTDVSNYILREVYKEVDRVNKQIIPIHEFVKSLGLQNKLYYNSEFSIVNNIFIPPKDSNDHFINYYILKKFYDIYETKGIANKYISFSEIIEIFKEIGYRTNIIISSIERLLDYNLLESDELITDIEFGNLDAEIDLCISSKGYYYYKELIKRFHYIDLVLQDTPIFSQEYFSKIKSVFPLSDNKGLRDLKARVETVKEFVNYLNKEENRQAVGVFNMFGKPLDYINEQLNADILRIESKL</sequence>